<gene>
    <name evidence="5" type="ORF">QNH39_00905</name>
</gene>
<dbReference type="InterPro" id="IPR042119">
    <property type="entry name" value="QueA_dom2"/>
</dbReference>
<evidence type="ECO:0000256" key="3">
    <source>
        <dbReference type="ARBA" id="ARBA00022691"/>
    </source>
</evidence>
<dbReference type="KEGG" id="nnv:QNH39_00905"/>
<evidence type="ECO:0000256" key="1">
    <source>
        <dbReference type="ARBA" id="ARBA00022490"/>
    </source>
</evidence>
<reference evidence="5" key="1">
    <citation type="submission" date="2023-05" db="EMBL/GenBank/DDBJ databases">
        <title>Comparative genomics of Bacillaceae isolates and their secondary metabolite potential.</title>
        <authorList>
            <person name="Song L."/>
            <person name="Nielsen L.J."/>
            <person name="Mohite O."/>
            <person name="Xu X."/>
            <person name="Weber T."/>
            <person name="Kovacs A.T."/>
        </authorList>
    </citation>
    <scope>NUCLEOTIDE SEQUENCE</scope>
    <source>
        <strain evidence="5">XLM17</strain>
    </source>
</reference>
<dbReference type="InterPro" id="IPR003699">
    <property type="entry name" value="QueA"/>
</dbReference>
<evidence type="ECO:0000313" key="6">
    <source>
        <dbReference type="Proteomes" id="UP001178288"/>
    </source>
</evidence>
<keyword evidence="1" id="KW-0963">Cytoplasm</keyword>
<dbReference type="InterPro" id="IPR042118">
    <property type="entry name" value="QueA_dom1"/>
</dbReference>
<name>A0AA95MM18_9BACI</name>
<organism evidence="5 6">
    <name type="scientific">Neobacillus novalis</name>
    <dbReference type="NCBI Taxonomy" id="220687"/>
    <lineage>
        <taxon>Bacteria</taxon>
        <taxon>Bacillati</taxon>
        <taxon>Bacillota</taxon>
        <taxon>Bacilli</taxon>
        <taxon>Bacillales</taxon>
        <taxon>Bacillaceae</taxon>
        <taxon>Neobacillus</taxon>
    </lineage>
</organism>
<keyword evidence="3" id="KW-0949">S-adenosyl-L-methionine</keyword>
<dbReference type="EMBL" id="CP126114">
    <property type="protein sequence ID" value="WHY86497.1"/>
    <property type="molecule type" value="Genomic_DNA"/>
</dbReference>
<dbReference type="InterPro" id="IPR036100">
    <property type="entry name" value="QueA_sf"/>
</dbReference>
<sequence length="343" mass="39016">MAAIKALDFYLPDELNASHPPEKRGLRRDHVRMMVLDRTTGEIKHDHFFHLADYLQPGDLVILNNSRTIPAVLQAKWRRDTNQLAPKVEIRLARRRGEDTWDALIVANPVKTGDILQFSPELAATVIGEKENSPLKLIHFSKKGTDLFNIIYDLGEPIRYEYIEQPWELDYYQTVFACHPGSVEMPSAGRAFSWELLFELKRKDIQVDFIQLHTGLSYLLDDSLVQTPEDNDEEYQISDRTMERIIQTKASGKKVIAVGTTVVRALETAAKNEALSGMTNLYIDQHFPIKIADGIITGLHEPKASHLDMLSAFISEQNLLKAYDQAIGAGYLWHEFGDMNLII</sequence>
<dbReference type="PANTHER" id="PTHR30307:SF0">
    <property type="entry name" value="S-ADENOSYLMETHIONINE:TRNA RIBOSYLTRANSFERASE-ISOMERASE"/>
    <property type="match status" value="1"/>
</dbReference>
<dbReference type="GO" id="GO:0051075">
    <property type="term" value="F:S-adenosylmethionine:tRNA ribosyltransferase-isomerase activity"/>
    <property type="evidence" value="ECO:0007669"/>
    <property type="project" value="TreeGrafter"/>
</dbReference>
<accession>A0AA95MM18</accession>
<dbReference type="Pfam" id="PF02547">
    <property type="entry name" value="Queuosine_synth"/>
    <property type="match status" value="1"/>
</dbReference>
<dbReference type="GO" id="GO:0008616">
    <property type="term" value="P:tRNA queuosine(34) biosynthetic process"/>
    <property type="evidence" value="ECO:0007669"/>
    <property type="project" value="UniProtKB-KW"/>
</dbReference>
<dbReference type="Gene3D" id="2.40.10.240">
    <property type="entry name" value="QueA-like"/>
    <property type="match status" value="1"/>
</dbReference>
<keyword evidence="6" id="KW-1185">Reference proteome</keyword>
<dbReference type="Gene3D" id="3.40.1780.10">
    <property type="entry name" value="QueA-like"/>
    <property type="match status" value="1"/>
</dbReference>
<evidence type="ECO:0000256" key="2">
    <source>
        <dbReference type="ARBA" id="ARBA00022679"/>
    </source>
</evidence>
<dbReference type="PANTHER" id="PTHR30307">
    <property type="entry name" value="S-ADENOSYLMETHIONINE:TRNA RIBOSYLTRANSFERASE-ISOMERASE"/>
    <property type="match status" value="1"/>
</dbReference>
<dbReference type="SUPFAM" id="SSF111337">
    <property type="entry name" value="QueA-like"/>
    <property type="match status" value="1"/>
</dbReference>
<dbReference type="RefSeq" id="WP_066094785.1">
    <property type="nucleotide sequence ID" value="NZ_CP126114.1"/>
</dbReference>
<proteinExistence type="predicted"/>
<evidence type="ECO:0000313" key="5">
    <source>
        <dbReference type="EMBL" id="WHY86497.1"/>
    </source>
</evidence>
<keyword evidence="2" id="KW-0808">Transferase</keyword>
<keyword evidence="4" id="KW-0671">Queuosine biosynthesis</keyword>
<dbReference type="AlphaFoldDB" id="A0AA95MM18"/>
<dbReference type="Proteomes" id="UP001178288">
    <property type="component" value="Chromosome"/>
</dbReference>
<protein>
    <submittedName>
        <fullName evidence="5">S-adenosylmethionine:tRNA ribosyltransferase-isomerase</fullName>
    </submittedName>
</protein>
<evidence type="ECO:0000256" key="4">
    <source>
        <dbReference type="ARBA" id="ARBA00022785"/>
    </source>
</evidence>